<reference evidence="7" key="1">
    <citation type="submission" date="2020-04" db="EMBL/GenBank/DDBJ databases">
        <authorList>
            <person name="Neveu A P."/>
        </authorList>
    </citation>
    <scope>NUCLEOTIDE SEQUENCE</scope>
    <source>
        <tissue evidence="7">Whole embryo</tissue>
    </source>
</reference>
<organism evidence="7">
    <name type="scientific">Phallusia mammillata</name>
    <dbReference type="NCBI Taxonomy" id="59560"/>
    <lineage>
        <taxon>Eukaryota</taxon>
        <taxon>Metazoa</taxon>
        <taxon>Chordata</taxon>
        <taxon>Tunicata</taxon>
        <taxon>Ascidiacea</taxon>
        <taxon>Phlebobranchia</taxon>
        <taxon>Ascidiidae</taxon>
        <taxon>Phallusia</taxon>
    </lineage>
</organism>
<dbReference type="InterPro" id="IPR009436">
    <property type="entry name" value="AGTRAP"/>
</dbReference>
<accession>A0A6F9D6P8</accession>
<evidence type="ECO:0000313" key="7">
    <source>
        <dbReference type="EMBL" id="CAB3220656.1"/>
    </source>
</evidence>
<keyword evidence="2 6" id="KW-0812">Transmembrane</keyword>
<gene>
    <name evidence="7" type="primary">Agtrap-002</name>
</gene>
<dbReference type="PANTHER" id="PTHR16521">
    <property type="entry name" value="TYPE-1 ANGIOTENSIN II RECEPTOR-ASSOCIATED PROTEIN"/>
    <property type="match status" value="1"/>
</dbReference>
<dbReference type="AlphaFoldDB" id="A0A6F9D6P8"/>
<proteinExistence type="evidence at transcript level"/>
<dbReference type="GO" id="GO:0038166">
    <property type="term" value="P:angiotensin-activated signaling pathway"/>
    <property type="evidence" value="ECO:0007669"/>
    <property type="project" value="InterPro"/>
</dbReference>
<evidence type="ECO:0000256" key="4">
    <source>
        <dbReference type="ARBA" id="ARBA00023136"/>
    </source>
</evidence>
<sequence>MPSISIKAIFVVHWCLFVWAELAWAGGAYTWCNLTALAIGIWAIADRHSVDAILLFMLMFIWSCLVDIVSLALYFPGSHSGSSPKFSAAMAIINLILKPVSIILLFQMYRDRGGEYNINFGPNTPSYDNMDGNDTSDDRGSTAFLKPPVVSQNTA</sequence>
<feature type="transmembrane region" description="Helical" evidence="6">
    <location>
        <begin position="22"/>
        <end position="45"/>
    </location>
</feature>
<feature type="transmembrane region" description="Helical" evidence="6">
    <location>
        <begin position="86"/>
        <end position="106"/>
    </location>
</feature>
<keyword evidence="7" id="KW-0675">Receptor</keyword>
<feature type="transmembrane region" description="Helical" evidence="6">
    <location>
        <begin position="52"/>
        <end position="74"/>
    </location>
</feature>
<dbReference type="EMBL" id="LR782796">
    <property type="protein sequence ID" value="CAB3220656.1"/>
    <property type="molecule type" value="mRNA"/>
</dbReference>
<comment type="subcellular location">
    <subcellularLocation>
        <location evidence="1">Membrane</location>
        <topology evidence="1">Multi-pass membrane protein</topology>
    </subcellularLocation>
</comment>
<keyword evidence="4 6" id="KW-0472">Membrane</keyword>
<evidence type="ECO:0000256" key="5">
    <source>
        <dbReference type="SAM" id="MobiDB-lite"/>
    </source>
</evidence>
<feature type="region of interest" description="Disordered" evidence="5">
    <location>
        <begin position="127"/>
        <end position="155"/>
    </location>
</feature>
<dbReference type="SMART" id="SM00805">
    <property type="entry name" value="AGTRAP"/>
    <property type="match status" value="1"/>
</dbReference>
<keyword evidence="3 6" id="KW-1133">Transmembrane helix</keyword>
<dbReference type="GO" id="GO:0005886">
    <property type="term" value="C:plasma membrane"/>
    <property type="evidence" value="ECO:0007669"/>
    <property type="project" value="TreeGrafter"/>
</dbReference>
<evidence type="ECO:0000256" key="2">
    <source>
        <dbReference type="ARBA" id="ARBA00022692"/>
    </source>
</evidence>
<evidence type="ECO:0000256" key="3">
    <source>
        <dbReference type="ARBA" id="ARBA00022989"/>
    </source>
</evidence>
<protein>
    <submittedName>
        <fullName evidence="7">Type-1 angiotensin II receptor-associated protein-like</fullName>
    </submittedName>
</protein>
<evidence type="ECO:0000256" key="1">
    <source>
        <dbReference type="ARBA" id="ARBA00004141"/>
    </source>
</evidence>
<dbReference type="Pfam" id="PF06396">
    <property type="entry name" value="AGTRAP"/>
    <property type="match status" value="1"/>
</dbReference>
<evidence type="ECO:0000256" key="6">
    <source>
        <dbReference type="SAM" id="Phobius"/>
    </source>
</evidence>
<name>A0A6F9D6P8_9ASCI</name>
<dbReference type="PANTHER" id="PTHR16521:SF3">
    <property type="entry name" value="TYPE-1 ANGIOTENSIN II RECEPTOR-ASSOCIATED PROTEIN"/>
    <property type="match status" value="1"/>
</dbReference>